<dbReference type="GO" id="GO:0004582">
    <property type="term" value="F:dolichyl-phosphate beta-D-mannosyltransferase activity"/>
    <property type="evidence" value="ECO:0007669"/>
    <property type="project" value="InterPro"/>
</dbReference>
<dbReference type="InterPro" id="IPR001173">
    <property type="entry name" value="Glyco_trans_2-like"/>
</dbReference>
<comment type="similarity">
    <text evidence="1">Belongs to the glycosyltransferase 2 family.</text>
</comment>
<keyword evidence="2" id="KW-0328">Glycosyltransferase</keyword>
<evidence type="ECO:0000259" key="4">
    <source>
        <dbReference type="Pfam" id="PF00535"/>
    </source>
</evidence>
<dbReference type="EMBL" id="UINC01005930">
    <property type="protein sequence ID" value="SVA24434.1"/>
    <property type="molecule type" value="Genomic_DNA"/>
</dbReference>
<dbReference type="CDD" id="cd06442">
    <property type="entry name" value="DPM1_like"/>
    <property type="match status" value="1"/>
</dbReference>
<dbReference type="InterPro" id="IPR029044">
    <property type="entry name" value="Nucleotide-diphossugar_trans"/>
</dbReference>
<evidence type="ECO:0000256" key="1">
    <source>
        <dbReference type="ARBA" id="ARBA00006739"/>
    </source>
</evidence>
<organism evidence="5">
    <name type="scientific">marine metagenome</name>
    <dbReference type="NCBI Taxonomy" id="408172"/>
    <lineage>
        <taxon>unclassified sequences</taxon>
        <taxon>metagenomes</taxon>
        <taxon>ecological metagenomes</taxon>
    </lineage>
</organism>
<dbReference type="PANTHER" id="PTHR43398:SF1">
    <property type="entry name" value="DOLICHOL-PHOSPHATE MANNOSYLTRANSFERASE SUBUNIT 1"/>
    <property type="match status" value="1"/>
</dbReference>
<dbReference type="Gene3D" id="3.90.550.10">
    <property type="entry name" value="Spore Coat Polysaccharide Biosynthesis Protein SpsA, Chain A"/>
    <property type="match status" value="1"/>
</dbReference>
<evidence type="ECO:0000313" key="5">
    <source>
        <dbReference type="EMBL" id="SVA24434.1"/>
    </source>
</evidence>
<evidence type="ECO:0000256" key="3">
    <source>
        <dbReference type="ARBA" id="ARBA00022679"/>
    </source>
</evidence>
<dbReference type="InterPro" id="IPR039528">
    <property type="entry name" value="DPM1-like"/>
</dbReference>
<dbReference type="FunFam" id="3.90.550.10:FF:000122">
    <property type="entry name" value="Dolichol-phosphate mannosyltransferase subunit 1"/>
    <property type="match status" value="1"/>
</dbReference>
<dbReference type="Pfam" id="PF00535">
    <property type="entry name" value="Glycos_transf_2"/>
    <property type="match status" value="1"/>
</dbReference>
<evidence type="ECO:0000256" key="2">
    <source>
        <dbReference type="ARBA" id="ARBA00022676"/>
    </source>
</evidence>
<dbReference type="GO" id="GO:0009247">
    <property type="term" value="P:glycolipid biosynthetic process"/>
    <property type="evidence" value="ECO:0007669"/>
    <property type="project" value="TreeGrafter"/>
</dbReference>
<protein>
    <recommendedName>
        <fullName evidence="4">Glycosyltransferase 2-like domain-containing protein</fullName>
    </recommendedName>
</protein>
<gene>
    <name evidence="5" type="ORF">METZ01_LOCUS77288</name>
</gene>
<accession>A0A381U902</accession>
<feature type="domain" description="Glycosyltransferase 2-like" evidence="4">
    <location>
        <begin position="6"/>
        <end position="174"/>
    </location>
</feature>
<name>A0A381U902_9ZZZZ</name>
<reference evidence="5" key="1">
    <citation type="submission" date="2018-05" db="EMBL/GenBank/DDBJ databases">
        <authorList>
            <person name="Lanie J.A."/>
            <person name="Ng W.-L."/>
            <person name="Kazmierczak K.M."/>
            <person name="Andrzejewski T.M."/>
            <person name="Davidsen T.M."/>
            <person name="Wayne K.J."/>
            <person name="Tettelin H."/>
            <person name="Glass J.I."/>
            <person name="Rusch D."/>
            <person name="Podicherti R."/>
            <person name="Tsui H.-C.T."/>
            <person name="Winkler M.E."/>
        </authorList>
    </citation>
    <scope>NUCLEOTIDE SEQUENCE</scope>
</reference>
<dbReference type="PANTHER" id="PTHR43398">
    <property type="entry name" value="DOLICHOL-PHOSPHATE MANNOSYLTRANSFERASE SUBUNIT 1"/>
    <property type="match status" value="1"/>
</dbReference>
<keyword evidence="3" id="KW-0808">Transferase</keyword>
<dbReference type="SUPFAM" id="SSF53448">
    <property type="entry name" value="Nucleotide-diphospho-sugar transferases"/>
    <property type="match status" value="1"/>
</dbReference>
<dbReference type="GO" id="GO:0016020">
    <property type="term" value="C:membrane"/>
    <property type="evidence" value="ECO:0007669"/>
    <property type="project" value="GOC"/>
</dbReference>
<sequence>MTNSVVIIPTYNEIGNIKNTLNKIENLSVNFNIIIVDDNSPDGTAKLVNKIIDSKKLKSKITLINRKEKNGLGSAYIEGFKKALNQNYDYIFQLDCDGSHDPNELIKLREILISEHKDIVVGSRYIKGITVINWPLSRLLLSIFANIYVKIITGLPVNDSTGGFNGYNKKALSSIIKNKISFQGYAFQIQMKFIGYKLKYKIDEIPIIFKDREIGESKMSFKIFGEAFYGIALMKLKSFFV</sequence>
<proteinExistence type="inferred from homology"/>
<feature type="non-terminal residue" evidence="5">
    <location>
        <position position="1"/>
    </location>
</feature>
<feature type="non-terminal residue" evidence="5">
    <location>
        <position position="241"/>
    </location>
</feature>
<dbReference type="AlphaFoldDB" id="A0A381U902"/>